<dbReference type="Proteomes" id="UP000569903">
    <property type="component" value="Unassembled WGS sequence"/>
</dbReference>
<evidence type="ECO:0000313" key="1">
    <source>
        <dbReference type="EMBL" id="MBC1459005.1"/>
    </source>
</evidence>
<evidence type="ECO:0008006" key="3">
    <source>
        <dbReference type="Google" id="ProtNLM"/>
    </source>
</evidence>
<accession>A0A841Z074</accession>
<gene>
    <name evidence="1" type="ORF">HB850_14690</name>
</gene>
<proteinExistence type="predicted"/>
<evidence type="ECO:0000313" key="2">
    <source>
        <dbReference type="Proteomes" id="UP000569903"/>
    </source>
</evidence>
<dbReference type="PROSITE" id="PS51257">
    <property type="entry name" value="PROKAR_LIPOPROTEIN"/>
    <property type="match status" value="1"/>
</dbReference>
<organism evidence="1 2">
    <name type="scientific">Listeria newyorkensis</name>
    <dbReference type="NCBI Taxonomy" id="1497681"/>
    <lineage>
        <taxon>Bacteria</taxon>
        <taxon>Bacillati</taxon>
        <taxon>Bacillota</taxon>
        <taxon>Bacilli</taxon>
        <taxon>Bacillales</taxon>
        <taxon>Listeriaceae</taxon>
        <taxon>Listeria</taxon>
    </lineage>
</organism>
<dbReference type="AlphaFoldDB" id="A0A841Z074"/>
<dbReference type="RefSeq" id="WP_185390166.1">
    <property type="nucleotide sequence ID" value="NZ_JAARQN010000018.1"/>
</dbReference>
<dbReference type="EMBL" id="JAARQN010000018">
    <property type="protein sequence ID" value="MBC1459005.1"/>
    <property type="molecule type" value="Genomic_DNA"/>
</dbReference>
<protein>
    <recommendedName>
        <fullName evidence="3">Lipoprotein</fullName>
    </recommendedName>
</protein>
<sequence>MKKAIIALTLIVLSVAIFLTACSSPKSEFMSSFRNIVKNKQYTATFMLQPKEISGFEALDRLNPEALTASNVTVKTSRDTERDLTYSTFGIHIGGAPTMDLTAHSFQNGSTGKTFVPVNDFFETAAPVTNMLDLATDSVYSKVLSENEDLKGKYIDLLQTLQNVTGQVIDENTVDEQADQLQAIEGKTAFLLYKKLNSLDKSHYQTVNGTIKLTLNKKELAELANAWLEEFHSNPDFISLYAEIAGLTESQAEESWDANTKEMQESLKSLIQNKKIQLSTIMTVYPDSDKGVKKLVMAFDYTNQDKQQKLKFDFTMNLLDFEKIPTPPTKEDILTKKELDNVMTDIIRAQRK</sequence>
<comment type="caution">
    <text evidence="1">The sequence shown here is derived from an EMBL/GenBank/DDBJ whole genome shotgun (WGS) entry which is preliminary data.</text>
</comment>
<reference evidence="1 2" key="1">
    <citation type="submission" date="2020-03" db="EMBL/GenBank/DDBJ databases">
        <title>Soil Listeria distribution.</title>
        <authorList>
            <person name="Liao J."/>
            <person name="Wiedmann M."/>
        </authorList>
    </citation>
    <scope>NUCLEOTIDE SEQUENCE [LARGE SCALE GENOMIC DNA]</scope>
    <source>
        <strain evidence="1 2">FSL L7-1614</strain>
    </source>
</reference>
<name>A0A841Z074_9LIST</name>